<evidence type="ECO:0000313" key="4">
    <source>
        <dbReference type="Proteomes" id="UP001501645"/>
    </source>
</evidence>
<dbReference type="Proteomes" id="UP001501645">
    <property type="component" value="Unassembled WGS sequence"/>
</dbReference>
<protein>
    <submittedName>
        <fullName evidence="3">DNA-3-methyladenine glycosylase</fullName>
    </submittedName>
</protein>
<dbReference type="PANTHER" id="PTHR43003:SF6">
    <property type="entry name" value="DNA GLYCOSYLASE"/>
    <property type="match status" value="1"/>
</dbReference>
<proteinExistence type="predicted"/>
<reference evidence="4" key="1">
    <citation type="journal article" date="2019" name="Int. J. Syst. Evol. Microbiol.">
        <title>The Global Catalogue of Microorganisms (GCM) 10K type strain sequencing project: providing services to taxonomists for standard genome sequencing and annotation.</title>
        <authorList>
            <consortium name="The Broad Institute Genomics Platform"/>
            <consortium name="The Broad Institute Genome Sequencing Center for Infectious Disease"/>
            <person name="Wu L."/>
            <person name="Ma J."/>
        </authorList>
    </citation>
    <scope>NUCLEOTIDE SEQUENCE [LARGE SCALE GENOMIC DNA]</scope>
    <source>
        <strain evidence="4">JCM 18537</strain>
    </source>
</reference>
<dbReference type="RefSeq" id="WP_345439927.1">
    <property type="nucleotide sequence ID" value="NZ_BAABKO010000005.1"/>
</dbReference>
<dbReference type="InterPro" id="IPR051912">
    <property type="entry name" value="Alkylbase_DNA_Glycosylase/TA"/>
</dbReference>
<sequence>MTPATRSARASRLEAIYTPRHDVDLLRTVGGFRRGHGDPTQVHDGAVIWRATRTPEGVATTALRQAGDGTIRIAAWGPGRAWAVEQAPALCGAEDDPAGFDPRGHPLVAEAHRRHPALRLGRTDLVFDALAQSIMEQKVTAQQAFLAWRSLVTWFGDRAPGPVPRPMFAPPSVDGWRRIPSWGWHRSGLEPPQSRSIVGAARRGDSLVRAALGARDGDGRDRVLTSLPGIGVWTSAETRIRAFGDPDAVSVGDYHLAHQVGYALTGARTDDDGMVALLEPWRGHRQRVIRLLAASGVAEPRRGPRVHMEDHRAR</sequence>
<comment type="caution">
    <text evidence="3">The sequence shown here is derived from an EMBL/GenBank/DDBJ whole genome shotgun (WGS) entry which is preliminary data.</text>
</comment>
<evidence type="ECO:0000256" key="2">
    <source>
        <dbReference type="ARBA" id="ARBA00023204"/>
    </source>
</evidence>
<dbReference type="PANTHER" id="PTHR43003">
    <property type="entry name" value="DNA-3-METHYLADENINE GLYCOSYLASE"/>
    <property type="match status" value="1"/>
</dbReference>
<accession>A0ABP9AGZ0</accession>
<evidence type="ECO:0000256" key="1">
    <source>
        <dbReference type="ARBA" id="ARBA00022763"/>
    </source>
</evidence>
<organism evidence="3 4">
    <name type="scientific">Microbacterium gilvum</name>
    <dbReference type="NCBI Taxonomy" id="1336204"/>
    <lineage>
        <taxon>Bacteria</taxon>
        <taxon>Bacillati</taxon>
        <taxon>Actinomycetota</taxon>
        <taxon>Actinomycetes</taxon>
        <taxon>Micrococcales</taxon>
        <taxon>Microbacteriaceae</taxon>
        <taxon>Microbacterium</taxon>
    </lineage>
</organism>
<name>A0ABP9AGZ0_9MICO</name>
<keyword evidence="2" id="KW-0234">DNA repair</keyword>
<keyword evidence="1" id="KW-0227">DNA damage</keyword>
<dbReference type="Gene3D" id="1.10.340.30">
    <property type="entry name" value="Hypothetical protein, domain 2"/>
    <property type="match status" value="1"/>
</dbReference>
<dbReference type="InterPro" id="IPR011257">
    <property type="entry name" value="DNA_glycosylase"/>
</dbReference>
<keyword evidence="4" id="KW-1185">Reference proteome</keyword>
<dbReference type="EMBL" id="BAABKO010000005">
    <property type="protein sequence ID" value="GAA4779986.1"/>
    <property type="molecule type" value="Genomic_DNA"/>
</dbReference>
<dbReference type="SUPFAM" id="SSF48150">
    <property type="entry name" value="DNA-glycosylase"/>
    <property type="match status" value="1"/>
</dbReference>
<evidence type="ECO:0000313" key="3">
    <source>
        <dbReference type="EMBL" id="GAA4779986.1"/>
    </source>
</evidence>
<gene>
    <name evidence="3" type="ORF">GCM10023351_26230</name>
</gene>